<dbReference type="Gene3D" id="3.40.50.620">
    <property type="entry name" value="HUPs"/>
    <property type="match status" value="1"/>
</dbReference>
<dbReference type="AlphaFoldDB" id="A0A0S2LXV4"/>
<sequence length="540" mass="60142">MSLVSPILTRRQWRSHSISDSTTLWVVGDESCDDQLVRILAREGGLVEGLRTVTGHYAALVLTDHEVTLIEDPIRSFPLFYSVDGGVVAVSDDALALGRTGADYAADYDSRIEFRHSAYAAGPNTLYAGVSQVQAGEVVSVSRSGDVTGVFHRRVEYSGLHITDTTAVDKHFTAALDATMSRLLAHANGRQLVIPLSGGLDSRLLSVYLKDAGYENVVNFTYGTGRTSEVLISEKVAAALGQKWLFCPYVEEEIRSSWDTAETADFIKFTHAGASLPHVQDWFAVRWLKEQGLVDDDAIFLPGHTIVGNMHDEEILDDPNVSREQIKDLILHHHYTLQPDNGAVYKNARLLNTIEAFLDEIGYDGSVESRLTALEYWNVRERQTKYINNSVRNYEFFGYAWALPMLDREVYLAWGDLHPNITRNRDWYEGYVNRRYASATGQDLLTFAPSNVSKGKRDAVKAVLRSVGLLSLAERTITARAVQNHPMGFNWFINGMGSAQLYKFTRSGGNLLGAYADEFLTDTWNSQCRIFTDANTPSGS</sequence>
<dbReference type="InterPro" id="IPR051786">
    <property type="entry name" value="ASN_synthetase/amidase"/>
</dbReference>
<dbReference type="PANTHER" id="PTHR43284">
    <property type="entry name" value="ASPARAGINE SYNTHETASE (GLUTAMINE-HYDROLYZING)"/>
    <property type="match status" value="1"/>
</dbReference>
<organism evidence="5 6">
    <name type="scientific">Arthrobacter alpinus</name>
    <dbReference type="NCBI Taxonomy" id="656366"/>
    <lineage>
        <taxon>Bacteria</taxon>
        <taxon>Bacillati</taxon>
        <taxon>Actinomycetota</taxon>
        <taxon>Actinomycetes</taxon>
        <taxon>Micrococcales</taxon>
        <taxon>Micrococcaceae</taxon>
        <taxon>Arthrobacter</taxon>
    </lineage>
</organism>
<accession>A0A0S2LXV4</accession>
<keyword evidence="3" id="KW-0028">Amino-acid biosynthesis</keyword>
<dbReference type="OrthoDB" id="4897717at2"/>
<dbReference type="EC" id="6.3.5.4" evidence="2"/>
<dbReference type="GO" id="GO:0006529">
    <property type="term" value="P:asparagine biosynthetic process"/>
    <property type="evidence" value="ECO:0007669"/>
    <property type="project" value="UniProtKB-KW"/>
</dbReference>
<reference evidence="6" key="1">
    <citation type="submission" date="2015-11" db="EMBL/GenBank/DDBJ databases">
        <authorList>
            <person name="Kumar R."/>
            <person name="Singh D."/>
            <person name="Swarnkar M.K."/>
            <person name="Singh A.K."/>
            <person name="Kumar S."/>
        </authorList>
    </citation>
    <scope>NUCLEOTIDE SEQUENCE [LARGE SCALE GENOMIC DNA]</scope>
    <source>
        <strain evidence="6">ERGS4:06</strain>
    </source>
</reference>
<evidence type="ECO:0000313" key="6">
    <source>
        <dbReference type="Proteomes" id="UP000059574"/>
    </source>
</evidence>
<name>A0A0S2LXV4_9MICC</name>
<reference evidence="5 6" key="2">
    <citation type="journal article" date="2016" name="J. Biotechnol.">
        <title>Complete genome sequence of Arthrobacter alpinus ERGS4:06, a yellow pigmented bacterium tolerant to cold and radiations isolated from Sikkim Himalaya.</title>
        <authorList>
            <person name="Kumar R."/>
            <person name="Singh D."/>
            <person name="Swarnkar M.K."/>
            <person name="Singh A.K."/>
            <person name="Kumar S."/>
        </authorList>
    </citation>
    <scope>NUCLEOTIDE SEQUENCE [LARGE SCALE GENOMIC DNA]</scope>
    <source>
        <strain evidence="5 6">ERGS4:06</strain>
    </source>
</reference>
<dbReference type="GO" id="GO:0004066">
    <property type="term" value="F:asparagine synthase (glutamine-hydrolyzing) activity"/>
    <property type="evidence" value="ECO:0007669"/>
    <property type="project" value="UniProtKB-EC"/>
</dbReference>
<dbReference type="SUPFAM" id="SSF52402">
    <property type="entry name" value="Adenine nucleotide alpha hydrolases-like"/>
    <property type="match status" value="1"/>
</dbReference>
<evidence type="ECO:0000256" key="2">
    <source>
        <dbReference type="ARBA" id="ARBA00012737"/>
    </source>
</evidence>
<proteinExistence type="predicted"/>
<dbReference type="SUPFAM" id="SSF56235">
    <property type="entry name" value="N-terminal nucleophile aminohydrolases (Ntn hydrolases)"/>
    <property type="match status" value="1"/>
</dbReference>
<dbReference type="RefSeq" id="WP_062286992.1">
    <property type="nucleotide sequence ID" value="NZ_CP013200.1"/>
</dbReference>
<dbReference type="Proteomes" id="UP000059574">
    <property type="component" value="Chromosome"/>
</dbReference>
<dbReference type="PANTHER" id="PTHR43284:SF1">
    <property type="entry name" value="ASPARAGINE SYNTHETASE"/>
    <property type="match status" value="1"/>
</dbReference>
<evidence type="ECO:0000256" key="3">
    <source>
        <dbReference type="ARBA" id="ARBA00022888"/>
    </source>
</evidence>
<evidence type="ECO:0000256" key="4">
    <source>
        <dbReference type="ARBA" id="ARBA00048741"/>
    </source>
</evidence>
<dbReference type="InterPro" id="IPR029055">
    <property type="entry name" value="Ntn_hydrolases_N"/>
</dbReference>
<dbReference type="InterPro" id="IPR014729">
    <property type="entry name" value="Rossmann-like_a/b/a_fold"/>
</dbReference>
<dbReference type="EMBL" id="CP013200">
    <property type="protein sequence ID" value="ALO66325.1"/>
    <property type="molecule type" value="Genomic_DNA"/>
</dbReference>
<evidence type="ECO:0000313" key="5">
    <source>
        <dbReference type="EMBL" id="ALO66325.1"/>
    </source>
</evidence>
<dbReference type="Gene3D" id="3.60.20.10">
    <property type="entry name" value="Glutamine Phosphoribosylpyrophosphate, subunit 1, domain 1"/>
    <property type="match status" value="1"/>
</dbReference>
<protein>
    <recommendedName>
        <fullName evidence="2">asparagine synthase (glutamine-hydrolyzing)</fullName>
        <ecNumber evidence="2">6.3.5.4</ecNumber>
    </recommendedName>
</protein>
<gene>
    <name evidence="5" type="ORF">AS189_07245</name>
</gene>
<keyword evidence="3" id="KW-0061">Asparagine biosynthesis</keyword>
<evidence type="ECO:0000256" key="1">
    <source>
        <dbReference type="ARBA" id="ARBA00005187"/>
    </source>
</evidence>
<comment type="pathway">
    <text evidence="1">Amino-acid biosynthesis; L-asparagine biosynthesis; L-asparagine from L-aspartate (L-Gln route): step 1/1.</text>
</comment>
<comment type="catalytic activity">
    <reaction evidence="4">
        <text>L-aspartate + L-glutamine + ATP + H2O = L-asparagine + L-glutamate + AMP + diphosphate + H(+)</text>
        <dbReference type="Rhea" id="RHEA:12228"/>
        <dbReference type="ChEBI" id="CHEBI:15377"/>
        <dbReference type="ChEBI" id="CHEBI:15378"/>
        <dbReference type="ChEBI" id="CHEBI:29985"/>
        <dbReference type="ChEBI" id="CHEBI:29991"/>
        <dbReference type="ChEBI" id="CHEBI:30616"/>
        <dbReference type="ChEBI" id="CHEBI:33019"/>
        <dbReference type="ChEBI" id="CHEBI:58048"/>
        <dbReference type="ChEBI" id="CHEBI:58359"/>
        <dbReference type="ChEBI" id="CHEBI:456215"/>
        <dbReference type="EC" id="6.3.5.4"/>
    </reaction>
</comment>